<accession>A0A6M3IQW1</accession>
<sequence length="78" mass="9356">MKIEQEGFYWGVLITEPQWLRILMVVKGDQEDGRLVAWDRRYGQTYLPLEAFEFFPDPIKVPAKVRAWWKQRAMKGIK</sequence>
<dbReference type="EMBL" id="MT141377">
    <property type="protein sequence ID" value="QJA59625.1"/>
    <property type="molecule type" value="Genomic_DNA"/>
</dbReference>
<dbReference type="AlphaFoldDB" id="A0A6M3IQW1"/>
<proteinExistence type="predicted"/>
<reference evidence="1" key="1">
    <citation type="submission" date="2020-03" db="EMBL/GenBank/DDBJ databases">
        <title>The deep terrestrial virosphere.</title>
        <authorList>
            <person name="Holmfeldt K."/>
            <person name="Nilsson E."/>
            <person name="Simone D."/>
            <person name="Lopez-Fernandez M."/>
            <person name="Wu X."/>
            <person name="de Brujin I."/>
            <person name="Lundin D."/>
            <person name="Andersson A."/>
            <person name="Bertilsson S."/>
            <person name="Dopson M."/>
        </authorList>
    </citation>
    <scope>NUCLEOTIDE SEQUENCE</scope>
    <source>
        <strain evidence="1">MM415B01262</strain>
    </source>
</reference>
<name>A0A6M3IQW1_9ZZZZ</name>
<organism evidence="1">
    <name type="scientific">viral metagenome</name>
    <dbReference type="NCBI Taxonomy" id="1070528"/>
    <lineage>
        <taxon>unclassified sequences</taxon>
        <taxon>metagenomes</taxon>
        <taxon>organismal metagenomes</taxon>
    </lineage>
</organism>
<gene>
    <name evidence="1" type="ORF">MM415B01262_0025</name>
</gene>
<protein>
    <submittedName>
        <fullName evidence="1">Uncharacterized protein</fullName>
    </submittedName>
</protein>
<evidence type="ECO:0000313" key="1">
    <source>
        <dbReference type="EMBL" id="QJA59625.1"/>
    </source>
</evidence>